<gene>
    <name evidence="3" type="ORF">EW093_14345</name>
</gene>
<feature type="compositionally biased region" description="Polar residues" evidence="1">
    <location>
        <begin position="11"/>
        <end position="20"/>
    </location>
</feature>
<sequence length="33" mass="3607">MKFTIEGSGNVIKQSPQPGTEITPETVVTLEFK</sequence>
<dbReference type="AlphaFoldDB" id="A0A5C1QH35"/>
<evidence type="ECO:0000313" key="4">
    <source>
        <dbReference type="Proteomes" id="UP000323824"/>
    </source>
</evidence>
<dbReference type="PROSITE" id="PS51178">
    <property type="entry name" value="PASTA"/>
    <property type="match status" value="1"/>
</dbReference>
<organism evidence="3 4">
    <name type="scientific">Thiospirochaeta perfilievii</name>
    <dbReference type="NCBI Taxonomy" id="252967"/>
    <lineage>
        <taxon>Bacteria</taxon>
        <taxon>Pseudomonadati</taxon>
        <taxon>Spirochaetota</taxon>
        <taxon>Spirochaetia</taxon>
        <taxon>Spirochaetales</taxon>
        <taxon>Spirochaetaceae</taxon>
        <taxon>Thiospirochaeta</taxon>
    </lineage>
</organism>
<dbReference type="Gene3D" id="3.30.10.20">
    <property type="match status" value="1"/>
</dbReference>
<evidence type="ECO:0000256" key="1">
    <source>
        <dbReference type="SAM" id="MobiDB-lite"/>
    </source>
</evidence>
<reference evidence="3 4" key="2">
    <citation type="submission" date="2019-09" db="EMBL/GenBank/DDBJ databases">
        <title>Complete Genome Sequence and Methylome Analysis of free living Spirochaetas.</title>
        <authorList>
            <person name="Leshcheva N."/>
            <person name="Mikheeva N."/>
        </authorList>
    </citation>
    <scope>NUCLEOTIDE SEQUENCE [LARGE SCALE GENOMIC DNA]</scope>
    <source>
        <strain evidence="3 4">P</strain>
    </source>
</reference>
<feature type="region of interest" description="Disordered" evidence="1">
    <location>
        <begin position="1"/>
        <end position="25"/>
    </location>
</feature>
<dbReference type="Proteomes" id="UP000323824">
    <property type="component" value="Chromosome"/>
</dbReference>
<dbReference type="Pfam" id="PF03793">
    <property type="entry name" value="PASTA"/>
    <property type="match status" value="1"/>
</dbReference>
<evidence type="ECO:0000313" key="3">
    <source>
        <dbReference type="EMBL" id="QEN06399.1"/>
    </source>
</evidence>
<reference evidence="3 4" key="1">
    <citation type="submission" date="2019-02" db="EMBL/GenBank/DDBJ databases">
        <authorList>
            <person name="Fomenkov A."/>
            <person name="Dubinina G."/>
            <person name="Grabovich M."/>
            <person name="Vincze T."/>
            <person name="Roberts R.J."/>
        </authorList>
    </citation>
    <scope>NUCLEOTIDE SEQUENCE [LARGE SCALE GENOMIC DNA]</scope>
    <source>
        <strain evidence="3 4">P</strain>
    </source>
</reference>
<dbReference type="EMBL" id="CP035807">
    <property type="protein sequence ID" value="QEN06399.1"/>
    <property type="molecule type" value="Genomic_DNA"/>
</dbReference>
<name>A0A5C1QH35_9SPIO</name>
<evidence type="ECO:0000259" key="2">
    <source>
        <dbReference type="PROSITE" id="PS51178"/>
    </source>
</evidence>
<accession>A0A5C1QH35</accession>
<keyword evidence="4" id="KW-1185">Reference proteome</keyword>
<dbReference type="KEGG" id="sper:EW093_14345"/>
<dbReference type="SUPFAM" id="SSF54184">
    <property type="entry name" value="Penicillin-binding protein 2x (pbp-2x), c-terminal domain"/>
    <property type="match status" value="1"/>
</dbReference>
<feature type="domain" description="PASTA" evidence="2">
    <location>
        <begin position="1"/>
        <end position="33"/>
    </location>
</feature>
<protein>
    <submittedName>
        <fullName evidence="3">PASTA domain-containing protein</fullName>
    </submittedName>
</protein>
<dbReference type="InterPro" id="IPR005543">
    <property type="entry name" value="PASTA_dom"/>
</dbReference>
<proteinExistence type="predicted"/>